<gene>
    <name evidence="1" type="ORF">NBH20_17775</name>
    <name evidence="2" type="ORF">NBH21_00765</name>
</gene>
<proteinExistence type="predicted"/>
<evidence type="ECO:0000313" key="4">
    <source>
        <dbReference type="Proteomes" id="UP001155380"/>
    </source>
</evidence>
<dbReference type="RefSeq" id="WP_250912059.1">
    <property type="nucleotide sequence ID" value="NZ_JAMQAY010000007.1"/>
</dbReference>
<organism evidence="2 4">
    <name type="scientific">Ciceribacter sichuanensis</name>
    <dbReference type="NCBI Taxonomy" id="2949647"/>
    <lineage>
        <taxon>Bacteria</taxon>
        <taxon>Pseudomonadati</taxon>
        <taxon>Pseudomonadota</taxon>
        <taxon>Alphaproteobacteria</taxon>
        <taxon>Hyphomicrobiales</taxon>
        <taxon>Rhizobiaceae</taxon>
        <taxon>Ciceribacter</taxon>
    </lineage>
</organism>
<keyword evidence="3" id="KW-1185">Reference proteome</keyword>
<name>A0AAJ1BS27_9HYPH</name>
<protein>
    <submittedName>
        <fullName evidence="2">Uncharacterized protein</fullName>
    </submittedName>
</protein>
<sequence length="148" mass="16446">MFKIARANPVTPYSHAFPEAEEDDSYFFSQFTVSESWEGDLSNGVIKLGERATMLHGLEAQECGLLSMMRCYEAHDRAHILELFEQAATSSSRFCYSTTIVHSDGHRQPVFCIGESVGLEQVSAGSMLGLFVFPRFKLAPGAHLRSYG</sequence>
<evidence type="ECO:0000313" key="3">
    <source>
        <dbReference type="Proteomes" id="UP001155079"/>
    </source>
</evidence>
<dbReference type="EMBL" id="JAMQAY010000007">
    <property type="protein sequence ID" value="MCM2403021.1"/>
    <property type="molecule type" value="Genomic_DNA"/>
</dbReference>
<evidence type="ECO:0000313" key="1">
    <source>
        <dbReference type="EMBL" id="MCM2403021.1"/>
    </source>
</evidence>
<accession>A0AAJ1BS27</accession>
<dbReference type="EMBL" id="JAMXLX010000001">
    <property type="protein sequence ID" value="MCO5955286.1"/>
    <property type="molecule type" value="Genomic_DNA"/>
</dbReference>
<reference evidence="2 3" key="1">
    <citation type="submission" date="2022-06" db="EMBL/GenBank/DDBJ databases">
        <authorList>
            <person name="Sun Q."/>
        </authorList>
    </citation>
    <scope>NUCLEOTIDE SEQUENCE</scope>
    <source>
        <strain evidence="2">S101</strain>
        <strain evidence="1 3">S153</strain>
    </source>
</reference>
<dbReference type="Proteomes" id="UP001155380">
    <property type="component" value="Unassembled WGS sequence"/>
</dbReference>
<comment type="caution">
    <text evidence="2">The sequence shown here is derived from an EMBL/GenBank/DDBJ whole genome shotgun (WGS) entry which is preliminary data.</text>
</comment>
<evidence type="ECO:0000313" key="2">
    <source>
        <dbReference type="EMBL" id="MCO5955286.1"/>
    </source>
</evidence>
<dbReference type="Proteomes" id="UP001155079">
    <property type="component" value="Unassembled WGS sequence"/>
</dbReference>
<dbReference type="AlphaFoldDB" id="A0AAJ1BS27"/>